<name>A0A8J2LBI9_9HEXA</name>
<evidence type="ECO:0000256" key="1">
    <source>
        <dbReference type="SAM" id="SignalP"/>
    </source>
</evidence>
<dbReference type="AlphaFoldDB" id="A0A8J2LBI9"/>
<evidence type="ECO:0000313" key="3">
    <source>
        <dbReference type="Proteomes" id="UP000708208"/>
    </source>
</evidence>
<dbReference type="Proteomes" id="UP000708208">
    <property type="component" value="Unassembled WGS sequence"/>
</dbReference>
<feature type="signal peptide" evidence="1">
    <location>
        <begin position="1"/>
        <end position="22"/>
    </location>
</feature>
<accession>A0A8J2LBI9</accession>
<protein>
    <submittedName>
        <fullName evidence="2">Uncharacterized protein</fullName>
    </submittedName>
</protein>
<keyword evidence="3" id="KW-1185">Reference proteome</keyword>
<feature type="chain" id="PRO_5035161959" evidence="1">
    <location>
        <begin position="23"/>
        <end position="122"/>
    </location>
</feature>
<organism evidence="2 3">
    <name type="scientific">Allacma fusca</name>
    <dbReference type="NCBI Taxonomy" id="39272"/>
    <lineage>
        <taxon>Eukaryota</taxon>
        <taxon>Metazoa</taxon>
        <taxon>Ecdysozoa</taxon>
        <taxon>Arthropoda</taxon>
        <taxon>Hexapoda</taxon>
        <taxon>Collembola</taxon>
        <taxon>Symphypleona</taxon>
        <taxon>Sminthuridae</taxon>
        <taxon>Allacma</taxon>
    </lineage>
</organism>
<evidence type="ECO:0000313" key="2">
    <source>
        <dbReference type="EMBL" id="CAG7829189.1"/>
    </source>
</evidence>
<dbReference type="EMBL" id="CAJVCH010550475">
    <property type="protein sequence ID" value="CAG7829189.1"/>
    <property type="molecule type" value="Genomic_DNA"/>
</dbReference>
<keyword evidence="1" id="KW-0732">Signal</keyword>
<comment type="caution">
    <text evidence="2">The sequence shown here is derived from an EMBL/GenBank/DDBJ whole genome shotgun (WGS) entry which is preliminary data.</text>
</comment>
<gene>
    <name evidence="2" type="ORF">AFUS01_LOCUS39064</name>
</gene>
<sequence>MKSPWSLWNFLWIILISTLTLGDNLGIYWESTREIYPHHSPCDSSLYVRAVITAFDQDRLSHLNVTDSNVMPLTQCNPHHFKYLQELFQGNNLIRCNQDLHLPQPPQDCSHKGRNGNNFYDP</sequence>
<proteinExistence type="predicted"/>
<reference evidence="2" key="1">
    <citation type="submission" date="2021-06" db="EMBL/GenBank/DDBJ databases">
        <authorList>
            <person name="Hodson N. C."/>
            <person name="Mongue J. A."/>
            <person name="Jaron S. K."/>
        </authorList>
    </citation>
    <scope>NUCLEOTIDE SEQUENCE</scope>
</reference>